<dbReference type="InterPro" id="IPR010540">
    <property type="entry name" value="CmpB_TMEM229"/>
</dbReference>
<proteinExistence type="predicted"/>
<dbReference type="AlphaFoldDB" id="A0A810Q036"/>
<feature type="transmembrane region" description="Helical" evidence="2">
    <location>
        <begin position="12"/>
        <end position="32"/>
    </location>
</feature>
<organism evidence="3 4">
    <name type="scientific">Vescimonas fastidiosa</name>
    <dbReference type="NCBI Taxonomy" id="2714353"/>
    <lineage>
        <taxon>Bacteria</taxon>
        <taxon>Bacillati</taxon>
        <taxon>Bacillota</taxon>
        <taxon>Clostridia</taxon>
        <taxon>Eubacteriales</taxon>
        <taxon>Oscillospiraceae</taxon>
        <taxon>Vescimonas</taxon>
    </lineage>
</organism>
<keyword evidence="2" id="KW-0472">Membrane</keyword>
<protein>
    <submittedName>
        <fullName evidence="3">Membrane protein</fullName>
    </submittedName>
</protein>
<keyword evidence="1" id="KW-0175">Coiled coil</keyword>
<feature type="transmembrane region" description="Helical" evidence="2">
    <location>
        <begin position="115"/>
        <end position="136"/>
    </location>
</feature>
<keyword evidence="3" id="KW-0614">Plasmid</keyword>
<evidence type="ECO:0000313" key="4">
    <source>
        <dbReference type="Proteomes" id="UP000681343"/>
    </source>
</evidence>
<dbReference type="KEGG" id="vfa:MM35RIKEN_14780"/>
<keyword evidence="2" id="KW-0812">Transmembrane</keyword>
<feature type="coiled-coil region" evidence="1">
    <location>
        <begin position="269"/>
        <end position="296"/>
    </location>
</feature>
<sequence length="297" mass="34374">MFPLNTFNNLCVFFLLIMIYSAAGWVGEMVYCSVGKGHICEKRGFLNGFICPIYGHGALLVLYVLHGGLKNPILTFLGGMVLTTALEYFTSWFMEKLFHMRWWDYSKKKIQINGRVCLLNSVLFGLACVLLCHVVNPPVMAWLFRIGEKYTVPAASFLFGIYLMDNILSVRSAIQLSNRTEKLHQLQQEVRQHLAAAAESFGDRMAQGRERYLQSVDSMTRDFMEGSRTQQLMDNYDAYLAERQRQVQMLRSGQDMFERRLLRSHPNLRSRHDEQLDQLRRRLDRIKAEAKARAGKK</sequence>
<evidence type="ECO:0000256" key="1">
    <source>
        <dbReference type="SAM" id="Coils"/>
    </source>
</evidence>
<feature type="transmembrane region" description="Helical" evidence="2">
    <location>
        <begin position="156"/>
        <end position="174"/>
    </location>
</feature>
<dbReference type="RefSeq" id="WP_212820741.1">
    <property type="nucleotide sequence ID" value="NZ_AP023416.1"/>
</dbReference>
<reference evidence="3" key="1">
    <citation type="submission" date="2020-09" db="EMBL/GenBank/DDBJ databases">
        <title>New species isolated from human feces.</title>
        <authorList>
            <person name="Kitahara M."/>
            <person name="Shigeno Y."/>
            <person name="Shime M."/>
            <person name="Matsumoto Y."/>
            <person name="Nakamura S."/>
            <person name="Motooka D."/>
            <person name="Fukuoka S."/>
            <person name="Nishikawa H."/>
            <person name="Benno Y."/>
        </authorList>
    </citation>
    <scope>NUCLEOTIDE SEQUENCE</scope>
    <source>
        <strain evidence="3">MM35</strain>
        <plasmid evidence="3">pMM35_01</plasmid>
    </source>
</reference>
<evidence type="ECO:0000256" key="2">
    <source>
        <dbReference type="SAM" id="Phobius"/>
    </source>
</evidence>
<keyword evidence="4" id="KW-1185">Reference proteome</keyword>
<geneLocation type="plasmid" evidence="3 4">
    <name>pMM35_01</name>
</geneLocation>
<dbReference type="Proteomes" id="UP000681343">
    <property type="component" value="Plasmid pMM35_01"/>
</dbReference>
<evidence type="ECO:0000313" key="3">
    <source>
        <dbReference type="EMBL" id="BCK79286.1"/>
    </source>
</evidence>
<dbReference type="Pfam" id="PF06541">
    <property type="entry name" value="ABC_trans_CmpB"/>
    <property type="match status" value="1"/>
</dbReference>
<keyword evidence="2" id="KW-1133">Transmembrane helix</keyword>
<gene>
    <name evidence="3" type="ORF">MM35RIKEN_14780</name>
</gene>
<name>A0A810Q036_9FIRM</name>
<dbReference type="EMBL" id="AP023416">
    <property type="protein sequence ID" value="BCK79286.1"/>
    <property type="molecule type" value="Genomic_DNA"/>
</dbReference>
<feature type="transmembrane region" description="Helical" evidence="2">
    <location>
        <begin position="44"/>
        <end position="66"/>
    </location>
</feature>
<accession>A0A810Q036</accession>
<feature type="transmembrane region" description="Helical" evidence="2">
    <location>
        <begin position="72"/>
        <end position="94"/>
    </location>
</feature>